<name>A0A2S4UZY3_9BASI</name>
<keyword evidence="2" id="KW-1185">Reference proteome</keyword>
<reference evidence="2" key="3">
    <citation type="journal article" date="2018" name="Mol. Plant Microbe Interact.">
        <title>Genome sequence resources for the wheat stripe rust pathogen (Puccinia striiformis f. sp. tritici) and the barley stripe rust pathogen (Puccinia striiformis f. sp. hordei).</title>
        <authorList>
            <person name="Xia C."/>
            <person name="Wang M."/>
            <person name="Yin C."/>
            <person name="Cornejo O.E."/>
            <person name="Hulbert S.H."/>
            <person name="Chen X."/>
        </authorList>
    </citation>
    <scope>NUCLEOTIDE SEQUENCE [LARGE SCALE GENOMIC DNA]</scope>
    <source>
        <strain evidence="2">93TX-2</strain>
    </source>
</reference>
<comment type="caution">
    <text evidence="1">The sequence shown here is derived from an EMBL/GenBank/DDBJ whole genome shotgun (WGS) entry which is preliminary data.</text>
</comment>
<dbReference type="EMBL" id="PKSM01000208">
    <property type="protein sequence ID" value="POW02811.1"/>
    <property type="molecule type" value="Genomic_DNA"/>
</dbReference>
<evidence type="ECO:0000313" key="1">
    <source>
        <dbReference type="EMBL" id="POW02811.1"/>
    </source>
</evidence>
<accession>A0A2S4UZY3</accession>
<sequence>MSLNFIPIFAAMHLVTERELPWDQRVHEASQDKIQAAINGPFIKLPNNKVKNWYPDTVKNVVEGKGSTIQRKKRIQHEMIAWKAGIKMDPSEYMKFNFGWTTGLGRLELPEFLSVKDYGNSALVVFRKNDFPWRLSKDVQHHLIWFRPPLVTPAAFKRLKSDPAYPNREFRNINGRKVAALIEYLNENDVYGWIGLPPPAVLPFRQSSELHPTEKDVWVTQSGVAVTRQEAAEAMRWVGRHTNRLIAKRFPPSRYETVWNRTNYRVRYVKPVPPLRSSSSFVVHTTLPRINFSESHQSAENTIRTPPS</sequence>
<gene>
    <name evidence="1" type="ORF">PSHT_11935</name>
</gene>
<dbReference type="VEuPathDB" id="FungiDB:PSTT_01469"/>
<protein>
    <submittedName>
        <fullName evidence="1">Uncharacterized protein</fullName>
    </submittedName>
</protein>
<dbReference type="OrthoDB" id="2506173at2759"/>
<dbReference type="VEuPathDB" id="FungiDB:PSHT_11935"/>
<dbReference type="GO" id="GO:0005737">
    <property type="term" value="C:cytoplasm"/>
    <property type="evidence" value="ECO:0007669"/>
    <property type="project" value="TreeGrafter"/>
</dbReference>
<dbReference type="PANTHER" id="PTHR35020:SF2">
    <property type="entry name" value="N-ACETYLGLUCOSAMINE-INDUCED PROTEIN 1"/>
    <property type="match status" value="1"/>
</dbReference>
<organism evidence="1 2">
    <name type="scientific">Puccinia striiformis</name>
    <dbReference type="NCBI Taxonomy" id="27350"/>
    <lineage>
        <taxon>Eukaryota</taxon>
        <taxon>Fungi</taxon>
        <taxon>Dikarya</taxon>
        <taxon>Basidiomycota</taxon>
        <taxon>Pucciniomycotina</taxon>
        <taxon>Pucciniomycetes</taxon>
        <taxon>Pucciniales</taxon>
        <taxon>Pucciniaceae</taxon>
        <taxon>Puccinia</taxon>
    </lineage>
</organism>
<proteinExistence type="predicted"/>
<dbReference type="AlphaFoldDB" id="A0A2S4UZY3"/>
<dbReference type="PANTHER" id="PTHR35020">
    <property type="entry name" value="N-ACETYLGLUCOSAMINE-INDUCED PROTEIN 1"/>
    <property type="match status" value="1"/>
</dbReference>
<dbReference type="Proteomes" id="UP000238274">
    <property type="component" value="Unassembled WGS sequence"/>
</dbReference>
<evidence type="ECO:0000313" key="2">
    <source>
        <dbReference type="Proteomes" id="UP000238274"/>
    </source>
</evidence>
<dbReference type="InterPro" id="IPR022036">
    <property type="entry name" value="DUF3605"/>
</dbReference>
<dbReference type="GO" id="GO:0006044">
    <property type="term" value="P:N-acetylglucosamine metabolic process"/>
    <property type="evidence" value="ECO:0007669"/>
    <property type="project" value="TreeGrafter"/>
</dbReference>
<reference evidence="1 2" key="1">
    <citation type="submission" date="2017-12" db="EMBL/GenBank/DDBJ databases">
        <title>Gene loss provides genomic basis for host adaptation in cereal stripe rust fungi.</title>
        <authorList>
            <person name="Xia C."/>
        </authorList>
    </citation>
    <scope>NUCLEOTIDE SEQUENCE [LARGE SCALE GENOMIC DNA]</scope>
    <source>
        <strain evidence="1 2">93TX-2</strain>
    </source>
</reference>
<dbReference type="Pfam" id="PF12239">
    <property type="entry name" value="DUF3605"/>
    <property type="match status" value="1"/>
</dbReference>
<reference evidence="2" key="2">
    <citation type="journal article" date="2018" name="BMC Genomics">
        <title>Genomic insights into host adaptation between the wheat stripe rust pathogen (Puccinia striiformis f. sp. tritici) and the barley stripe rust pathogen (Puccinia striiformis f. sp. hordei).</title>
        <authorList>
            <person name="Xia C."/>
            <person name="Wang M."/>
            <person name="Yin C."/>
            <person name="Cornejo O.E."/>
            <person name="Hulbert S.H."/>
            <person name="Chen X."/>
        </authorList>
    </citation>
    <scope>NUCLEOTIDE SEQUENCE [LARGE SCALE GENOMIC DNA]</scope>
    <source>
        <strain evidence="2">93TX-2</strain>
    </source>
</reference>